<dbReference type="GeneID" id="71513954"/>
<evidence type="ECO:0000259" key="1">
    <source>
        <dbReference type="Pfam" id="PF01814"/>
    </source>
</evidence>
<dbReference type="Pfam" id="PF01814">
    <property type="entry name" value="Hemerythrin"/>
    <property type="match status" value="1"/>
</dbReference>
<dbReference type="GO" id="GO:0005886">
    <property type="term" value="C:plasma membrane"/>
    <property type="evidence" value="ECO:0007669"/>
    <property type="project" value="TreeGrafter"/>
</dbReference>
<reference evidence="2 3" key="1">
    <citation type="submission" date="2016-11" db="EMBL/GenBank/DDBJ databases">
        <title>Complete genome sequencing of Virgibacillus halodenitrificans PDB-F2.</title>
        <authorList>
            <person name="Sun Z."/>
            <person name="Zhou Y."/>
            <person name="Li H."/>
        </authorList>
    </citation>
    <scope>NUCLEOTIDE SEQUENCE [LARGE SCALE GENOMIC DNA]</scope>
    <source>
        <strain evidence="2 3">PDB-F2</strain>
    </source>
</reference>
<dbReference type="InterPro" id="IPR012312">
    <property type="entry name" value="Hemerythrin-like"/>
</dbReference>
<dbReference type="Gene3D" id="3.30.450.20">
    <property type="entry name" value="PAS domain"/>
    <property type="match status" value="1"/>
</dbReference>
<dbReference type="InterPro" id="IPR035965">
    <property type="entry name" value="PAS-like_dom_sf"/>
</dbReference>
<evidence type="ECO:0000313" key="2">
    <source>
        <dbReference type="EMBL" id="APC47768.1"/>
    </source>
</evidence>
<sequence length="409" mass="48373">MQTHLDMRRINTIKEILLKLKLGDSEQTIQDAFDEHVQPLGKTDILLILQELKNSTANDFNMNDIRKFFDVYLELYDHSLQVIHDPNEEHPSHPIQIFNRENQAFASILDRVNSLVEAIANDPGHRTDQLKHEMIQLGKIYSHYNRKEKLYFPILERYRIYSMSRIMWAADDRIRTLFKGTKRIMEKMPDIDFHYVKQAYFDLENACREMMLEEEYLLLPITQSIFKEADWLAIAKESKAFGYAVDEPEETWIPDEALRNKNTEKQSDTPNEEHLQFGGGYLTIKEANHILNNLPLELTFVDKNGIFKYFNEIVESSEMMFIRTPSSIGRNVAMCHPPKSMKKVMQLIQDLKSKKRESETMWFKKEDEYVHVTYKGVFDENGEYLGILEYVQDIQPFLDLTREVKRELR</sequence>
<organism evidence="2 3">
    <name type="scientific">Virgibacillus halodenitrificans</name>
    <name type="common">Bacillus halodenitrificans</name>
    <dbReference type="NCBI Taxonomy" id="1482"/>
    <lineage>
        <taxon>Bacteria</taxon>
        <taxon>Bacillati</taxon>
        <taxon>Bacillota</taxon>
        <taxon>Bacilli</taxon>
        <taxon>Bacillales</taxon>
        <taxon>Bacillaceae</taxon>
        <taxon>Virgibacillus</taxon>
    </lineage>
</organism>
<gene>
    <name evidence="2" type="ORF">BME96_06100</name>
</gene>
<dbReference type="Gene3D" id="1.20.120.520">
    <property type="entry name" value="nmb1532 protein domain like"/>
    <property type="match status" value="1"/>
</dbReference>
<dbReference type="EMBL" id="CP017962">
    <property type="protein sequence ID" value="APC47768.1"/>
    <property type="molecule type" value="Genomic_DNA"/>
</dbReference>
<proteinExistence type="predicted"/>
<dbReference type="RefSeq" id="WP_071648629.1">
    <property type="nucleotide sequence ID" value="NZ_CP017962.1"/>
</dbReference>
<name>A0AAC9NK72_VIRHA</name>
<dbReference type="Proteomes" id="UP000182945">
    <property type="component" value="Chromosome"/>
</dbReference>
<evidence type="ECO:0000313" key="3">
    <source>
        <dbReference type="Proteomes" id="UP000182945"/>
    </source>
</evidence>
<accession>A0AAC9NK72</accession>
<feature type="domain" description="Hemerythrin-like" evidence="1">
    <location>
        <begin position="93"/>
        <end position="220"/>
    </location>
</feature>
<dbReference type="SUPFAM" id="SSF55785">
    <property type="entry name" value="PYP-like sensor domain (PAS domain)"/>
    <property type="match status" value="1"/>
</dbReference>
<dbReference type="Pfam" id="PF13596">
    <property type="entry name" value="PAS_10"/>
    <property type="match status" value="1"/>
</dbReference>
<dbReference type="AlphaFoldDB" id="A0AAC9NK72"/>
<dbReference type="PANTHER" id="PTHR39966">
    <property type="entry name" value="BLL2471 PROTEIN-RELATED"/>
    <property type="match status" value="1"/>
</dbReference>
<protein>
    <recommendedName>
        <fullName evidence="1">Hemerythrin-like domain-containing protein</fullName>
    </recommendedName>
</protein>
<dbReference type="KEGG" id="vhl:BME96_06100"/>
<dbReference type="PANTHER" id="PTHR39966:SF3">
    <property type="entry name" value="DUF438 DOMAIN-CONTAINING PROTEIN"/>
    <property type="match status" value="1"/>
</dbReference>